<comment type="caution">
    <text evidence="1">The sequence shown here is derived from an EMBL/GenBank/DDBJ whole genome shotgun (WGS) entry which is preliminary data.</text>
</comment>
<name>A0A3E1K5Q3_9GAMM</name>
<dbReference type="EMBL" id="QUZK01000048">
    <property type="protein sequence ID" value="RFF29349.1"/>
    <property type="molecule type" value="Genomic_DNA"/>
</dbReference>
<proteinExistence type="predicted"/>
<dbReference type="AlphaFoldDB" id="A0A3E1K5Q3"/>
<gene>
    <name evidence="1" type="ORF">DZC52_13720</name>
</gene>
<evidence type="ECO:0000313" key="2">
    <source>
        <dbReference type="Proteomes" id="UP000260351"/>
    </source>
</evidence>
<dbReference type="Proteomes" id="UP000260351">
    <property type="component" value="Unassembled WGS sequence"/>
</dbReference>
<evidence type="ECO:0008006" key="3">
    <source>
        <dbReference type="Google" id="ProtNLM"/>
    </source>
</evidence>
<organism evidence="1 2">
    <name type="scientific">Wenzhouxiangella sediminis</name>
    <dbReference type="NCBI Taxonomy" id="1792836"/>
    <lineage>
        <taxon>Bacteria</taxon>
        <taxon>Pseudomonadati</taxon>
        <taxon>Pseudomonadota</taxon>
        <taxon>Gammaproteobacteria</taxon>
        <taxon>Chromatiales</taxon>
        <taxon>Wenzhouxiangellaceae</taxon>
        <taxon>Wenzhouxiangella</taxon>
    </lineage>
</organism>
<reference evidence="1 2" key="1">
    <citation type="submission" date="2018-08" db="EMBL/GenBank/DDBJ databases">
        <title>Wenzhouxiangella salilacus sp. nov., a novel bacterium isolated from a saline lake in Xinjiang Province, China.</title>
        <authorList>
            <person name="Han S."/>
        </authorList>
    </citation>
    <scope>NUCLEOTIDE SEQUENCE [LARGE SCALE GENOMIC DNA]</scope>
    <source>
        <strain evidence="1 2">XDB06</strain>
    </source>
</reference>
<dbReference type="InterPro" id="IPR036278">
    <property type="entry name" value="Sialidase_sf"/>
</dbReference>
<keyword evidence="2" id="KW-1185">Reference proteome</keyword>
<accession>A0A3E1K5Q3</accession>
<evidence type="ECO:0000313" key="1">
    <source>
        <dbReference type="EMBL" id="RFF29349.1"/>
    </source>
</evidence>
<dbReference type="Gene3D" id="2.120.10.10">
    <property type="match status" value="1"/>
</dbReference>
<protein>
    <recommendedName>
        <fullName evidence="3">Exo-alpha-sialidase</fullName>
    </recommendedName>
</protein>
<sequence>MLLAAVSAFAGEGREIDSPAGPGSLAPAITGLNAERLILTWLEPADDGHALNFAVLDGNGFGPSRTIASGEDWFANWADTPGLFVLPGGDWVAHWLVKSGSSTYAYDVVTARSSNGGATWTKPVSPHRDGTQTEHGFVSYFAQSGSSAGLVWLDGRRMAAESDDGAMTLRSAVLSGNGGLSDEALLDERVCDCCQTASAMTSAGPVVVYRDRSEEEIRDHYVVRRTEEGWSDPRRLHADNWRIGGCPVNGPAMVADGERVAVAWFTMPEGKPRVHVATSGDSGRSFELADSLGEGSALGRVDLALSDSGFVLSWVDQVDRSGELVLVGYDWGGNPLWRERIEGIDAGRASGFPRLGMLAGCRPVVAWTGRFDGKRRVRVLRLSPGKACHGRSAG</sequence>
<dbReference type="SUPFAM" id="SSF50939">
    <property type="entry name" value="Sialidases"/>
    <property type="match status" value="1"/>
</dbReference>